<feature type="compositionally biased region" description="Polar residues" evidence="1">
    <location>
        <begin position="81"/>
        <end position="91"/>
    </location>
</feature>
<accession>A0A0E9S8D7</accession>
<reference evidence="2" key="1">
    <citation type="submission" date="2014-11" db="EMBL/GenBank/DDBJ databases">
        <authorList>
            <person name="Amaro Gonzalez C."/>
        </authorList>
    </citation>
    <scope>NUCLEOTIDE SEQUENCE</scope>
</reference>
<reference evidence="2" key="2">
    <citation type="journal article" date="2015" name="Fish Shellfish Immunol.">
        <title>Early steps in the European eel (Anguilla anguilla)-Vibrio vulnificus interaction in the gills: Role of the RtxA13 toxin.</title>
        <authorList>
            <person name="Callol A."/>
            <person name="Pajuelo D."/>
            <person name="Ebbesson L."/>
            <person name="Teles M."/>
            <person name="MacKenzie S."/>
            <person name="Amaro C."/>
        </authorList>
    </citation>
    <scope>NUCLEOTIDE SEQUENCE</scope>
</reference>
<dbReference type="EMBL" id="GBXM01070878">
    <property type="protein sequence ID" value="JAH37699.1"/>
    <property type="molecule type" value="Transcribed_RNA"/>
</dbReference>
<organism evidence="2">
    <name type="scientific">Anguilla anguilla</name>
    <name type="common">European freshwater eel</name>
    <name type="synonym">Muraena anguilla</name>
    <dbReference type="NCBI Taxonomy" id="7936"/>
    <lineage>
        <taxon>Eukaryota</taxon>
        <taxon>Metazoa</taxon>
        <taxon>Chordata</taxon>
        <taxon>Craniata</taxon>
        <taxon>Vertebrata</taxon>
        <taxon>Euteleostomi</taxon>
        <taxon>Actinopterygii</taxon>
        <taxon>Neopterygii</taxon>
        <taxon>Teleostei</taxon>
        <taxon>Anguilliformes</taxon>
        <taxon>Anguillidae</taxon>
        <taxon>Anguilla</taxon>
    </lineage>
</organism>
<proteinExistence type="predicted"/>
<evidence type="ECO:0000313" key="2">
    <source>
        <dbReference type="EMBL" id="JAH37699.1"/>
    </source>
</evidence>
<feature type="compositionally biased region" description="Basic and acidic residues" evidence="1">
    <location>
        <begin position="50"/>
        <end position="63"/>
    </location>
</feature>
<sequence>MEEPTLQTCEVADEPPTLIKEDLLPLTAQGKYPESLQVSHGSPMLLQKRACDSHEKEEEEKFRSPATKKGLHGAELHPPGSVSQLAHSASGLSRSQRVSKWLQMTHQGPDVFNGRNVFAFT</sequence>
<feature type="region of interest" description="Disordered" evidence="1">
    <location>
        <begin position="50"/>
        <end position="91"/>
    </location>
</feature>
<protein>
    <submittedName>
        <fullName evidence="2">Uncharacterized protein</fullName>
    </submittedName>
</protein>
<evidence type="ECO:0000256" key="1">
    <source>
        <dbReference type="SAM" id="MobiDB-lite"/>
    </source>
</evidence>
<name>A0A0E9S8D7_ANGAN</name>
<dbReference type="AlphaFoldDB" id="A0A0E9S8D7"/>